<dbReference type="SUPFAM" id="SSF55811">
    <property type="entry name" value="Nudix"/>
    <property type="match status" value="1"/>
</dbReference>
<gene>
    <name evidence="4" type="ORF">EJK80_12035</name>
</gene>
<dbReference type="InterPro" id="IPR000086">
    <property type="entry name" value="NUDIX_hydrolase_dom"/>
</dbReference>
<evidence type="ECO:0000313" key="4">
    <source>
        <dbReference type="EMBL" id="TQE42540.1"/>
    </source>
</evidence>
<dbReference type="PROSITE" id="PS51462">
    <property type="entry name" value="NUDIX"/>
    <property type="match status" value="1"/>
</dbReference>
<dbReference type="EMBL" id="VHIR01000024">
    <property type="protein sequence ID" value="TQE42540.1"/>
    <property type="molecule type" value="Genomic_DNA"/>
</dbReference>
<comment type="cofactor">
    <cofactor evidence="1">
        <name>Mg(2+)</name>
        <dbReference type="ChEBI" id="CHEBI:18420"/>
    </cofactor>
</comment>
<dbReference type="PANTHER" id="PTHR43046:SF2">
    <property type="entry name" value="8-OXO-DGTP DIPHOSPHATASE-RELATED"/>
    <property type="match status" value="1"/>
</dbReference>
<evidence type="ECO:0000256" key="2">
    <source>
        <dbReference type="ARBA" id="ARBA00022801"/>
    </source>
</evidence>
<dbReference type="GO" id="GO:0016787">
    <property type="term" value="F:hydrolase activity"/>
    <property type="evidence" value="ECO:0007669"/>
    <property type="project" value="UniProtKB-KW"/>
</dbReference>
<dbReference type="CDD" id="cd04690">
    <property type="entry name" value="NUDIX_Hydrolase"/>
    <property type="match status" value="1"/>
</dbReference>
<sequence>MIEVSAVIFRDSRGRILQVRKRGTTAFQFPGGKPEAHEKPADAAVREVAEELTVYLDRRDLVPLGARTAPASNEPGYTVLAHLFEYPRPIIAQPAAEIVELAWVDHANPHVPLAPLSAAFR</sequence>
<name>A0A540R476_9CORY</name>
<organism evidence="4 5">
    <name type="scientific">Corynebacterium phoceense</name>
    <dbReference type="NCBI Taxonomy" id="1686286"/>
    <lineage>
        <taxon>Bacteria</taxon>
        <taxon>Bacillati</taxon>
        <taxon>Actinomycetota</taxon>
        <taxon>Actinomycetes</taxon>
        <taxon>Mycobacteriales</taxon>
        <taxon>Corynebacteriaceae</taxon>
        <taxon>Corynebacterium</taxon>
    </lineage>
</organism>
<evidence type="ECO:0000256" key="1">
    <source>
        <dbReference type="ARBA" id="ARBA00001946"/>
    </source>
</evidence>
<dbReference type="STRING" id="1686286.GCA_900092335_00714"/>
<accession>A0A540R476</accession>
<keyword evidence="5" id="KW-1185">Reference proteome</keyword>
<keyword evidence="2" id="KW-0378">Hydrolase</keyword>
<evidence type="ECO:0000259" key="3">
    <source>
        <dbReference type="PROSITE" id="PS51462"/>
    </source>
</evidence>
<protein>
    <submittedName>
        <fullName evidence="4">NUDIX domain-containing protein</fullName>
    </submittedName>
</protein>
<comment type="caution">
    <text evidence="4">The sequence shown here is derived from an EMBL/GenBank/DDBJ whole genome shotgun (WGS) entry which is preliminary data.</text>
</comment>
<dbReference type="PANTHER" id="PTHR43046">
    <property type="entry name" value="GDP-MANNOSE MANNOSYL HYDROLASE"/>
    <property type="match status" value="1"/>
</dbReference>
<dbReference type="Pfam" id="PF00293">
    <property type="entry name" value="NUDIX"/>
    <property type="match status" value="1"/>
</dbReference>
<dbReference type="InterPro" id="IPR015797">
    <property type="entry name" value="NUDIX_hydrolase-like_dom_sf"/>
</dbReference>
<feature type="domain" description="Nudix hydrolase" evidence="3">
    <location>
        <begin position="1"/>
        <end position="121"/>
    </location>
</feature>
<dbReference type="AlphaFoldDB" id="A0A540R476"/>
<dbReference type="PROSITE" id="PS00893">
    <property type="entry name" value="NUDIX_BOX"/>
    <property type="match status" value="1"/>
</dbReference>
<evidence type="ECO:0000313" key="5">
    <source>
        <dbReference type="Proteomes" id="UP000318080"/>
    </source>
</evidence>
<proteinExistence type="predicted"/>
<dbReference type="InterPro" id="IPR020084">
    <property type="entry name" value="NUDIX_hydrolase_CS"/>
</dbReference>
<dbReference type="Proteomes" id="UP000318080">
    <property type="component" value="Unassembled WGS sequence"/>
</dbReference>
<dbReference type="Gene3D" id="3.90.79.10">
    <property type="entry name" value="Nucleoside Triphosphate Pyrophosphohydrolase"/>
    <property type="match status" value="1"/>
</dbReference>
<reference evidence="4 5" key="1">
    <citation type="submission" date="2019-06" db="EMBL/GenBank/DDBJ databases">
        <title>Draft genome of C. phoceense Strain 272.</title>
        <authorList>
            <person name="Pacheco L.G.C."/>
            <person name="Barberis C.M."/>
            <person name="Almuzara M.N."/>
            <person name="Traglia G.M."/>
            <person name="Santos C.S."/>
            <person name="Rocha D.J.P.G."/>
            <person name="Aguiar E.R.G.R."/>
            <person name="Vay C.A."/>
        </authorList>
    </citation>
    <scope>NUCLEOTIDE SEQUENCE [LARGE SCALE GENOMIC DNA]</scope>
    <source>
        <strain evidence="4 5">272</strain>
    </source>
</reference>